<protein>
    <submittedName>
        <fullName evidence="1">Uncharacterized protein</fullName>
    </submittedName>
</protein>
<reference evidence="2" key="1">
    <citation type="submission" date="2021-01" db="EMBL/GenBank/DDBJ databases">
        <title>Caligus Genome Assembly.</title>
        <authorList>
            <person name="Gallardo-Escarate C."/>
        </authorList>
    </citation>
    <scope>NUCLEOTIDE SEQUENCE [LARGE SCALE GENOMIC DNA]</scope>
</reference>
<evidence type="ECO:0000313" key="1">
    <source>
        <dbReference type="EMBL" id="QQP53639.1"/>
    </source>
</evidence>
<dbReference type="Proteomes" id="UP000595437">
    <property type="component" value="Chromosome 4"/>
</dbReference>
<keyword evidence="2" id="KW-1185">Reference proteome</keyword>
<dbReference type="AlphaFoldDB" id="A0A7T8KD14"/>
<gene>
    <name evidence="1" type="ORF">FKW44_006179</name>
</gene>
<proteinExistence type="predicted"/>
<name>A0A7T8KD14_CALRO</name>
<accession>A0A7T8KD14</accession>
<sequence length="60" mass="6656">SKDELPKELIIENLELSSSHYGLMLKSFSSSGNETTVRMDEVIFNDVPLPALVHKDILPG</sequence>
<feature type="non-terminal residue" evidence="1">
    <location>
        <position position="60"/>
    </location>
</feature>
<organism evidence="1 2">
    <name type="scientific">Caligus rogercresseyi</name>
    <name type="common">Sea louse</name>
    <dbReference type="NCBI Taxonomy" id="217165"/>
    <lineage>
        <taxon>Eukaryota</taxon>
        <taxon>Metazoa</taxon>
        <taxon>Ecdysozoa</taxon>
        <taxon>Arthropoda</taxon>
        <taxon>Crustacea</taxon>
        <taxon>Multicrustacea</taxon>
        <taxon>Hexanauplia</taxon>
        <taxon>Copepoda</taxon>
        <taxon>Siphonostomatoida</taxon>
        <taxon>Caligidae</taxon>
        <taxon>Caligus</taxon>
    </lineage>
</organism>
<evidence type="ECO:0000313" key="2">
    <source>
        <dbReference type="Proteomes" id="UP000595437"/>
    </source>
</evidence>
<feature type="non-terminal residue" evidence="1">
    <location>
        <position position="1"/>
    </location>
</feature>
<dbReference type="EMBL" id="CP045893">
    <property type="protein sequence ID" value="QQP53639.1"/>
    <property type="molecule type" value="Genomic_DNA"/>
</dbReference>